<feature type="domain" description="NIDO" evidence="11">
    <location>
        <begin position="370"/>
        <end position="525"/>
    </location>
</feature>
<dbReference type="SMART" id="SM00723">
    <property type="entry name" value="AMOP"/>
    <property type="match status" value="1"/>
</dbReference>
<evidence type="ECO:0000259" key="9">
    <source>
        <dbReference type="PROSITE" id="PS50026"/>
    </source>
</evidence>
<dbReference type="SMART" id="SM00216">
    <property type="entry name" value="VWD"/>
    <property type="match status" value="1"/>
</dbReference>
<feature type="domain" description="VWFD" evidence="12">
    <location>
        <begin position="653"/>
        <end position="849"/>
    </location>
</feature>
<keyword evidence="5" id="KW-1015">Disulfide bond</keyword>
<accession>G3U0X6</accession>
<dbReference type="OMA" id="CEWLAIS"/>
<feature type="domain" description="AMOP" evidence="10">
    <location>
        <begin position="526"/>
        <end position="641"/>
    </location>
</feature>
<organism evidence="13 14">
    <name type="scientific">Loxodonta africana</name>
    <name type="common">African elephant</name>
    <dbReference type="NCBI Taxonomy" id="9785"/>
    <lineage>
        <taxon>Eukaryota</taxon>
        <taxon>Metazoa</taxon>
        <taxon>Chordata</taxon>
        <taxon>Craniata</taxon>
        <taxon>Vertebrata</taxon>
        <taxon>Euteleostomi</taxon>
        <taxon>Mammalia</taxon>
        <taxon>Eutheria</taxon>
        <taxon>Afrotheria</taxon>
        <taxon>Proboscidea</taxon>
        <taxon>Elephantidae</taxon>
        <taxon>Loxodonta</taxon>
    </lineage>
</organism>
<evidence type="ECO:0000313" key="13">
    <source>
        <dbReference type="Ensembl" id="ENSLAFP00000021484.1"/>
    </source>
</evidence>
<dbReference type="GO" id="GO:0005176">
    <property type="term" value="F:ErbB-2 class receptor binding"/>
    <property type="evidence" value="ECO:0007669"/>
    <property type="project" value="TreeGrafter"/>
</dbReference>
<feature type="region of interest" description="Disordered" evidence="7">
    <location>
        <begin position="173"/>
        <end position="265"/>
    </location>
</feature>
<dbReference type="Proteomes" id="UP000007646">
    <property type="component" value="Unassembled WGS sequence"/>
</dbReference>
<dbReference type="SMART" id="SM00181">
    <property type="entry name" value="EGF"/>
    <property type="match status" value="3"/>
</dbReference>
<dbReference type="InterPro" id="IPR003886">
    <property type="entry name" value="NIDO_dom"/>
</dbReference>
<dbReference type="PANTHER" id="PTHR13802">
    <property type="entry name" value="MUCIN 4-RELATED"/>
    <property type="match status" value="1"/>
</dbReference>
<dbReference type="InterPro" id="IPR056619">
    <property type="entry name" value="C8-3_MUC4"/>
</dbReference>
<keyword evidence="2 8" id="KW-0812">Transmembrane</keyword>
<keyword evidence="6" id="KW-0245">EGF-like domain</keyword>
<dbReference type="InterPro" id="IPR005533">
    <property type="entry name" value="AMOP_dom"/>
</dbReference>
<dbReference type="HOGENOM" id="CLU_001484_0_0_1"/>
<dbReference type="eggNOG" id="ENOG502QUJ0">
    <property type="taxonomic scope" value="Eukaryota"/>
</dbReference>
<dbReference type="SMART" id="SM00539">
    <property type="entry name" value="NIDO"/>
    <property type="match status" value="1"/>
</dbReference>
<evidence type="ECO:0000256" key="3">
    <source>
        <dbReference type="ARBA" id="ARBA00022989"/>
    </source>
</evidence>
<evidence type="ECO:0000256" key="7">
    <source>
        <dbReference type="SAM" id="MobiDB-lite"/>
    </source>
</evidence>
<evidence type="ECO:0000313" key="14">
    <source>
        <dbReference type="Proteomes" id="UP000007646"/>
    </source>
</evidence>
<evidence type="ECO:0008006" key="15">
    <source>
        <dbReference type="Google" id="ProtNLM"/>
    </source>
</evidence>
<dbReference type="Pfam" id="PF00094">
    <property type="entry name" value="VWD"/>
    <property type="match status" value="1"/>
</dbReference>
<feature type="compositionally biased region" description="Low complexity" evidence="7">
    <location>
        <begin position="202"/>
        <end position="230"/>
    </location>
</feature>
<dbReference type="Ensembl" id="ENSLAFT00000036569.1">
    <property type="protein sequence ID" value="ENSLAFP00000021484.1"/>
    <property type="gene ID" value="ENSLAFG00000029732.1"/>
</dbReference>
<dbReference type="InParanoid" id="G3U0X6"/>
<dbReference type="PROSITE" id="PS50856">
    <property type="entry name" value="AMOP"/>
    <property type="match status" value="1"/>
</dbReference>
<evidence type="ECO:0000259" key="12">
    <source>
        <dbReference type="PROSITE" id="PS51233"/>
    </source>
</evidence>
<evidence type="ECO:0000259" key="10">
    <source>
        <dbReference type="PROSITE" id="PS50856"/>
    </source>
</evidence>
<evidence type="ECO:0000256" key="1">
    <source>
        <dbReference type="ARBA" id="ARBA00004370"/>
    </source>
</evidence>
<dbReference type="PROSITE" id="PS50026">
    <property type="entry name" value="EGF_3"/>
    <property type="match status" value="1"/>
</dbReference>
<dbReference type="InterPro" id="IPR051495">
    <property type="entry name" value="Epithelial_Barrier/Signaling"/>
</dbReference>
<dbReference type="GeneTree" id="ENSGT00730000110943"/>
<dbReference type="PROSITE" id="PS51233">
    <property type="entry name" value="VWFD"/>
    <property type="match status" value="1"/>
</dbReference>
<feature type="compositionally biased region" description="Low complexity" evidence="7">
    <location>
        <begin position="173"/>
        <end position="182"/>
    </location>
</feature>
<comment type="subcellular location">
    <subcellularLocation>
        <location evidence="1">Membrane</location>
    </subcellularLocation>
</comment>
<dbReference type="PANTHER" id="PTHR13802:SF52">
    <property type="entry name" value="MUCIN-4"/>
    <property type="match status" value="1"/>
</dbReference>
<feature type="transmembrane region" description="Helical" evidence="8">
    <location>
        <begin position="1340"/>
        <end position="1363"/>
    </location>
</feature>
<keyword evidence="14" id="KW-1185">Reference proteome</keyword>
<feature type="compositionally biased region" description="Low complexity" evidence="7">
    <location>
        <begin position="89"/>
        <end position="107"/>
    </location>
</feature>
<name>G3U0X6_LOXAF</name>
<feature type="domain" description="EGF-like" evidence="9">
    <location>
        <begin position="1293"/>
        <end position="1332"/>
    </location>
</feature>
<protein>
    <recommendedName>
        <fullName evidence="15">Mucin 4, cell surface associated</fullName>
    </recommendedName>
</protein>
<feature type="region of interest" description="Disordered" evidence="7">
    <location>
        <begin position="81"/>
        <end position="111"/>
    </location>
</feature>
<dbReference type="InterPro" id="IPR000742">
    <property type="entry name" value="EGF"/>
</dbReference>
<keyword evidence="3 8" id="KW-1133">Transmembrane helix</keyword>
<dbReference type="STRING" id="9785.ENSLAFP00000021484"/>
<keyword evidence="4 8" id="KW-0472">Membrane</keyword>
<evidence type="ECO:0000259" key="11">
    <source>
        <dbReference type="PROSITE" id="PS51220"/>
    </source>
</evidence>
<reference evidence="13 14" key="1">
    <citation type="submission" date="2009-06" db="EMBL/GenBank/DDBJ databases">
        <title>The Genome Sequence of Loxodonta africana (African elephant).</title>
        <authorList>
            <person name="Di Palma F."/>
            <person name="Heiman D."/>
            <person name="Young S."/>
            <person name="Johnson J."/>
            <person name="Lander E.S."/>
            <person name="Lindblad-Toh K."/>
        </authorList>
    </citation>
    <scope>NUCLEOTIDE SEQUENCE [LARGE SCALE GENOMIC DNA]</scope>
    <source>
        <strain evidence="13 14">Isolate ISIS603380</strain>
    </source>
</reference>
<dbReference type="GO" id="GO:0016020">
    <property type="term" value="C:membrane"/>
    <property type="evidence" value="ECO:0007669"/>
    <property type="project" value="UniProtKB-SubCell"/>
</dbReference>
<dbReference type="PROSITE" id="PS51220">
    <property type="entry name" value="NIDO"/>
    <property type="match status" value="1"/>
</dbReference>
<evidence type="ECO:0000256" key="5">
    <source>
        <dbReference type="ARBA" id="ARBA00023157"/>
    </source>
</evidence>
<sequence length="1381" mass="154483">TTPHPTDMNTTQVTTVLLATPTSPGTTLGTSADTAHSIANTTPQVSSLVSTSVGLSRQSTSPSTRTSPDTMSAIFQNLQTQSIETTGQPDTVTDASTVTSPSPSSTPNGHTFLQTMAHTLSPSSTSIFFSTPVSNSHTTQTATQTLSMETITWSSTTAFTGHTNPLPYVNASTSATASSGSTVKPQTPGMMTASLRTSSERSTATSLPTTSLWTLTTSTPSTSTVTHSTAPPVPSKPDRGKQRGGLDSGNKADRNTTLGNKSHSMKRSFKLELKFSRTRVPIPRYFPGVPLFPYGLNVRDQEFVKRTVDFTSPLFKPEIGFPFGSSLRDSLYFTDNGQIIFPESDYQIFSYPNPYRRVFTSWDPVALVAPFWDDADFSGHRGTMFYQEYKTFYDEYNPLVRQVESWIEKFANVWYYKARWTLKITWVNVPAYPASWTLGTNTYQAILSTDGSKSYALFLYQSGGMQWDPAQHQDNSVLIGFSSGDGYFQNSPLTFRPVWEKYRPDQFLNNDSGLRGLQLYRLHREERPNYRLKCLQWLMRQPQWPSWAWNQISCPCSWQQGLWDLRFQPTNIGWWGLGNRQLCSFSSWRGGVCCSYGPWGEFREGWRVQQPWQFVQELEPQNWCCRWNDKPFFCTLYHQRQPRVSCAGYRPPRLAWMFGDPHITTLDGANYTFNGLGDFLLVQAQDGNSSFLLQGRTAQTGTAQATNFIAFAAQYNSSRLDPITVQWFLEPNDKIHVQLNDKNVTFEANREDAEGQEIFNTTGIILTRNGSLVSANFDGTVTISVIALSNILHASSSLPEEYKNRTEGLLGVWNDNPDDDFRRPNGSTVPQESSEEMIFHYGMSCKSGPESSVGKRSDSCFTHPVSLTTEKCLSNLSLASECNEDPQCIFDSLAMQNVNAGLHTRMLFRRFQEINATLNQYPPSIKGALEIKAFKGQTEWIQYTSSSENVTFSLRHNSTDFTLFENGTLLWTPKSPEPFTLKILARNAKNGLSSELQPSTVACFCSTQRQCLYNQTSRAGNSSLEVAACSCDGDTFGRYCESFRDPCEHCFPNVSCIPGKGCEACPPHMTGDGRHCAVVENPFLCQNKSCPVNYCYNNGHCYISQTSGCQARCTCPPAFIDSRCFLAGNNFTPTASPELPLRIIQLSLSEEENASIAEVDASVAYRLRTLDVPAFFRNSLVEAHDSTTLGTGRLLRRWRVISEFQYRPRGPVINFLNNQLLDAVVEAFLPQPLRRRWRRSEDPRHDVVFHPISRDDIRDLKSLNLSTLETYFNCSGYKGYHLVYSPQNGFTCVSPCSEGYCENGGQCQHLPEGPQCSCVPFSIYMPWGKHCEHLSIKLRAFFGILFGALGALLLLGTAVFVVLRFRNCSGTFSSYPLDSES</sequence>
<dbReference type="GO" id="GO:0007160">
    <property type="term" value="P:cell-matrix adhesion"/>
    <property type="evidence" value="ECO:0007669"/>
    <property type="project" value="InterPro"/>
</dbReference>
<dbReference type="InterPro" id="IPR001846">
    <property type="entry name" value="VWF_type-D"/>
</dbReference>
<evidence type="ECO:0000256" key="2">
    <source>
        <dbReference type="ARBA" id="ARBA00022692"/>
    </source>
</evidence>
<comment type="caution">
    <text evidence="6">Lacks conserved residue(s) required for the propagation of feature annotation.</text>
</comment>
<evidence type="ECO:0000256" key="6">
    <source>
        <dbReference type="PROSITE-ProRule" id="PRU00076"/>
    </source>
</evidence>
<dbReference type="Pfam" id="PF23263">
    <property type="entry name" value="C8-3_MUC4"/>
    <property type="match status" value="1"/>
</dbReference>
<reference evidence="13" key="2">
    <citation type="submission" date="2025-08" db="UniProtKB">
        <authorList>
            <consortium name="Ensembl"/>
        </authorList>
    </citation>
    <scope>IDENTIFICATION</scope>
    <source>
        <strain evidence="13">Isolate ISIS603380</strain>
    </source>
</reference>
<reference evidence="13" key="3">
    <citation type="submission" date="2025-09" db="UniProtKB">
        <authorList>
            <consortium name="Ensembl"/>
        </authorList>
    </citation>
    <scope>IDENTIFICATION</scope>
    <source>
        <strain evidence="13">Isolate ISIS603380</strain>
    </source>
</reference>
<evidence type="ECO:0000256" key="8">
    <source>
        <dbReference type="SAM" id="Phobius"/>
    </source>
</evidence>
<evidence type="ECO:0000256" key="4">
    <source>
        <dbReference type="ARBA" id="ARBA00023136"/>
    </source>
</evidence>
<proteinExistence type="predicted"/>
<dbReference type="Pfam" id="PF06119">
    <property type="entry name" value="NIDO"/>
    <property type="match status" value="1"/>
</dbReference>